<dbReference type="KEGG" id="vg:24171269"/>
<organism evidence="1 2">
    <name type="scientific">Synechococcus phage ACG-2014j</name>
    <dbReference type="NCBI Taxonomy" id="1493514"/>
    <lineage>
        <taxon>Viruses</taxon>
        <taxon>Duplodnaviria</taxon>
        <taxon>Heunggongvirae</taxon>
        <taxon>Uroviricota</taxon>
        <taxon>Caudoviricetes</taxon>
        <taxon>Pantevenvirales</taxon>
        <taxon>Kyanoviridae</taxon>
        <taxon>Potamoivirus</taxon>
        <taxon>Potamoivirus tusconj</taxon>
    </lineage>
</organism>
<dbReference type="OrthoDB" id="21214at10239"/>
<dbReference type="GeneID" id="24171269"/>
<protein>
    <submittedName>
        <fullName evidence="1">Uncharacterized protein</fullName>
    </submittedName>
</protein>
<dbReference type="Pfam" id="PF13759">
    <property type="entry name" value="2OG-FeII_Oxy_5"/>
    <property type="match status" value="1"/>
</dbReference>
<accession>A0A0E3FB55</accession>
<dbReference type="EMBL" id="KJ019069">
    <property type="protein sequence ID" value="AIX23986.1"/>
    <property type="molecule type" value="Genomic_DNA"/>
</dbReference>
<evidence type="ECO:0000313" key="1">
    <source>
        <dbReference type="EMBL" id="AIX23986.1"/>
    </source>
</evidence>
<proteinExistence type="predicted"/>
<dbReference type="RefSeq" id="YP_009134073.1">
    <property type="nucleotide sequence ID" value="NC_026926.1"/>
</dbReference>
<name>A0A0E3FB55_9CAUD</name>
<sequence>MKHEVIEFFPQVVGVYEYPEEKHDQIKLTCQKIRDTIKRGDPNFNQNAHSGDLFHYYNDSNSNIYDYHPELDEHRQWVLECATHFSTKVQNYVLDDNELLLTDAWMNYCLERAEQPEHNHHNSLISGTYYVNLEEWVHAPIQFMKRDPECHPYISHLKNWDSPNKYSRYVEDIRPKERDLLLWKSHLIHGYNGNLNMWADRTSISMNFIPRIVDNGKYSFEIKVKNDG</sequence>
<dbReference type="Proteomes" id="UP000033008">
    <property type="component" value="Segment"/>
</dbReference>
<evidence type="ECO:0000313" key="2">
    <source>
        <dbReference type="Proteomes" id="UP000033008"/>
    </source>
</evidence>
<dbReference type="InterPro" id="IPR012668">
    <property type="entry name" value="CHP02466"/>
</dbReference>
<reference evidence="1 2" key="1">
    <citation type="submission" date="2013-12" db="EMBL/GenBank/DDBJ databases">
        <title>Ecological redundancy of diverse viral populations within a natural community.</title>
        <authorList>
            <person name="Gregory A.C."/>
            <person name="LaButti K."/>
            <person name="Copeland A."/>
            <person name="Woyke T."/>
            <person name="Sullivan M.B."/>
        </authorList>
    </citation>
    <scope>NUCLEOTIDE SEQUENCE [LARGE SCALE GENOMIC DNA]</scope>
    <source>
        <strain evidence="1">Syn7803US103</strain>
    </source>
</reference>
<dbReference type="Gene3D" id="2.60.120.620">
    <property type="entry name" value="q2cbj1_9rhob like domain"/>
    <property type="match status" value="1"/>
</dbReference>
<gene>
    <name evidence="1" type="ORF">Syn7803US103_91</name>
</gene>